<reference evidence="2" key="1">
    <citation type="submission" date="2023-10" db="EMBL/GenBank/DDBJ databases">
        <authorList>
            <person name="Chen Y."/>
            <person name="Shah S."/>
            <person name="Dougan E. K."/>
            <person name="Thang M."/>
            <person name="Chan C."/>
        </authorList>
    </citation>
    <scope>NUCLEOTIDE SEQUENCE [LARGE SCALE GENOMIC DNA]</scope>
</reference>
<gene>
    <name evidence="2" type="ORF">PCOR1329_LOCUS67485</name>
</gene>
<keyword evidence="1" id="KW-0812">Transmembrane</keyword>
<evidence type="ECO:0000313" key="3">
    <source>
        <dbReference type="Proteomes" id="UP001189429"/>
    </source>
</evidence>
<proteinExistence type="predicted"/>
<evidence type="ECO:0000313" key="2">
    <source>
        <dbReference type="EMBL" id="CAK0886039.1"/>
    </source>
</evidence>
<organism evidence="2 3">
    <name type="scientific">Prorocentrum cordatum</name>
    <dbReference type="NCBI Taxonomy" id="2364126"/>
    <lineage>
        <taxon>Eukaryota</taxon>
        <taxon>Sar</taxon>
        <taxon>Alveolata</taxon>
        <taxon>Dinophyceae</taxon>
        <taxon>Prorocentrales</taxon>
        <taxon>Prorocentraceae</taxon>
        <taxon>Prorocentrum</taxon>
    </lineage>
</organism>
<protein>
    <submittedName>
        <fullName evidence="2">Uncharacterized protein</fullName>
    </submittedName>
</protein>
<feature type="transmembrane region" description="Helical" evidence="1">
    <location>
        <begin position="73"/>
        <end position="93"/>
    </location>
</feature>
<keyword evidence="1" id="KW-0472">Membrane</keyword>
<name>A0ABN9WJH8_9DINO</name>
<dbReference type="EMBL" id="CAUYUJ010018749">
    <property type="protein sequence ID" value="CAK0886039.1"/>
    <property type="molecule type" value="Genomic_DNA"/>
</dbReference>
<evidence type="ECO:0000256" key="1">
    <source>
        <dbReference type="SAM" id="Phobius"/>
    </source>
</evidence>
<dbReference type="Proteomes" id="UP001189429">
    <property type="component" value="Unassembled WGS sequence"/>
</dbReference>
<accession>A0ABN9WJH8</accession>
<feature type="transmembrane region" description="Helical" evidence="1">
    <location>
        <begin position="18"/>
        <end position="36"/>
    </location>
</feature>
<comment type="caution">
    <text evidence="2">The sequence shown here is derived from an EMBL/GenBank/DDBJ whole genome shotgun (WGS) entry which is preliminary data.</text>
</comment>
<keyword evidence="1" id="KW-1133">Transmembrane helix</keyword>
<keyword evidence="3" id="KW-1185">Reference proteome</keyword>
<sequence length="159" mass="17267">MASLGAGAAWHALCSPSLWLDVAAVLLPSLGVYYVVYAESKTVASLAQLSDMQERNEKQQLLASKAIKADKQWFCLGVSNLAITAYLLGAFPGRRIFCSTCRKLFSSFCCACISSTRRSSIFFSGTSVTGRTSYAYSTAWSCRPRRRSSGSSSCVRTAR</sequence>